<sequence>MLAGRTYGAMMMDNTPVRNQATPSRNEILPSDEAMETEDELQKLISLVQQRYHLAREKAEERVRAFLDTYTQ</sequence>
<comment type="caution">
    <text evidence="1">The sequence shown here is derived from an EMBL/GenBank/DDBJ whole genome shotgun (WGS) entry which is preliminary data.</text>
</comment>
<protein>
    <submittedName>
        <fullName evidence="1">Uncharacterized protein</fullName>
    </submittedName>
</protein>
<dbReference type="Proteomes" id="UP000180280">
    <property type="component" value="Unassembled WGS sequence"/>
</dbReference>
<reference evidence="1 2" key="1">
    <citation type="submission" date="2016-09" db="EMBL/GenBank/DDBJ databases">
        <title>Chromobacterium muskegensis sp. nov., an insecticidal bacterium isolated from Sphagnum bogs.</title>
        <authorList>
            <person name="Sparks M.E."/>
            <person name="Blackburn M.B."/>
            <person name="Gundersen-Rindal D.E."/>
            <person name="Mitchell A."/>
            <person name="Farrar R."/>
            <person name="Kuhar D."/>
        </authorList>
    </citation>
    <scope>NUCLEOTIDE SEQUENCE [LARGE SCALE GENOMIC DNA]</scope>
    <source>
        <strain evidence="1 2">14B-1</strain>
    </source>
</reference>
<proteinExistence type="predicted"/>
<gene>
    <name evidence="1" type="ORF">BI344_13465</name>
</gene>
<dbReference type="InterPro" id="IPR036629">
    <property type="entry name" value="YjbJ_sf"/>
</dbReference>
<keyword evidence="2" id="KW-1185">Reference proteome</keyword>
<evidence type="ECO:0000313" key="2">
    <source>
        <dbReference type="Proteomes" id="UP000180280"/>
    </source>
</evidence>
<accession>A0ABX3CFV5</accession>
<dbReference type="Gene3D" id="1.10.1470.10">
    <property type="entry name" value="YjbJ"/>
    <property type="match status" value="1"/>
</dbReference>
<organism evidence="1 2">
    <name type="scientific">Chromobacterium sphagni</name>
    <dbReference type="NCBI Taxonomy" id="1903179"/>
    <lineage>
        <taxon>Bacteria</taxon>
        <taxon>Pseudomonadati</taxon>
        <taxon>Pseudomonadota</taxon>
        <taxon>Betaproteobacteria</taxon>
        <taxon>Neisseriales</taxon>
        <taxon>Chromobacteriaceae</taxon>
        <taxon>Chromobacterium</taxon>
    </lineage>
</organism>
<evidence type="ECO:0000313" key="1">
    <source>
        <dbReference type="EMBL" id="OHX20956.1"/>
    </source>
</evidence>
<dbReference type="EMBL" id="MKCT01000002">
    <property type="protein sequence ID" value="OHX20956.1"/>
    <property type="molecule type" value="Genomic_DNA"/>
</dbReference>
<name>A0ABX3CFV5_9NEIS</name>